<dbReference type="EMBL" id="CM042062">
    <property type="protein sequence ID" value="KAI3669240.1"/>
    <property type="molecule type" value="Genomic_DNA"/>
</dbReference>
<accession>A0ACB8XM86</accession>
<evidence type="ECO:0000313" key="1">
    <source>
        <dbReference type="EMBL" id="KAI3669240.1"/>
    </source>
</evidence>
<comment type="caution">
    <text evidence="1">The sequence shown here is derived from an EMBL/GenBank/DDBJ whole genome shotgun (WGS) entry which is preliminary data.</text>
</comment>
<dbReference type="Proteomes" id="UP001055879">
    <property type="component" value="Linkage Group LG16"/>
</dbReference>
<protein>
    <submittedName>
        <fullName evidence="1">Uncharacterized protein</fullName>
    </submittedName>
</protein>
<evidence type="ECO:0000313" key="2">
    <source>
        <dbReference type="Proteomes" id="UP001055879"/>
    </source>
</evidence>
<organism evidence="1 2">
    <name type="scientific">Arctium lappa</name>
    <name type="common">Greater burdock</name>
    <name type="synonym">Lappa major</name>
    <dbReference type="NCBI Taxonomy" id="4217"/>
    <lineage>
        <taxon>Eukaryota</taxon>
        <taxon>Viridiplantae</taxon>
        <taxon>Streptophyta</taxon>
        <taxon>Embryophyta</taxon>
        <taxon>Tracheophyta</taxon>
        <taxon>Spermatophyta</taxon>
        <taxon>Magnoliopsida</taxon>
        <taxon>eudicotyledons</taxon>
        <taxon>Gunneridae</taxon>
        <taxon>Pentapetalae</taxon>
        <taxon>asterids</taxon>
        <taxon>campanulids</taxon>
        <taxon>Asterales</taxon>
        <taxon>Asteraceae</taxon>
        <taxon>Carduoideae</taxon>
        <taxon>Cardueae</taxon>
        <taxon>Arctiinae</taxon>
        <taxon>Arctium</taxon>
    </lineage>
</organism>
<sequence length="152" mass="17778">MGDKYKVYSTWGKIIKSCSRSDLEEMFKVGMSLYEKDLTGGGMSLIRLAMEYLCIMFDPRKVQHVVRDLHLENKFQRIDNWILFERCGVYVIPIDKSYHEYYLVDKIYDHSKAKFQGMLNAKMVCSKDSEMAKIVVRRTINQSLGLDPNLCN</sequence>
<name>A0ACB8XM86_ARCLA</name>
<reference evidence="2" key="1">
    <citation type="journal article" date="2022" name="Mol. Ecol. Resour.">
        <title>The genomes of chicory, endive, great burdock and yacon provide insights into Asteraceae palaeo-polyploidization history and plant inulin production.</title>
        <authorList>
            <person name="Fan W."/>
            <person name="Wang S."/>
            <person name="Wang H."/>
            <person name="Wang A."/>
            <person name="Jiang F."/>
            <person name="Liu H."/>
            <person name="Zhao H."/>
            <person name="Xu D."/>
            <person name="Zhang Y."/>
        </authorList>
    </citation>
    <scope>NUCLEOTIDE SEQUENCE [LARGE SCALE GENOMIC DNA]</scope>
    <source>
        <strain evidence="2">cv. Niubang</strain>
    </source>
</reference>
<gene>
    <name evidence="1" type="ORF">L6452_40467</name>
</gene>
<reference evidence="1 2" key="2">
    <citation type="journal article" date="2022" name="Mol. Ecol. Resour.">
        <title>The genomes of chicory, endive, great burdock and yacon provide insights into Asteraceae paleo-polyploidization history and plant inulin production.</title>
        <authorList>
            <person name="Fan W."/>
            <person name="Wang S."/>
            <person name="Wang H."/>
            <person name="Wang A."/>
            <person name="Jiang F."/>
            <person name="Liu H."/>
            <person name="Zhao H."/>
            <person name="Xu D."/>
            <person name="Zhang Y."/>
        </authorList>
    </citation>
    <scope>NUCLEOTIDE SEQUENCE [LARGE SCALE GENOMIC DNA]</scope>
    <source>
        <strain evidence="2">cv. Niubang</strain>
    </source>
</reference>
<keyword evidence="2" id="KW-1185">Reference proteome</keyword>
<proteinExistence type="predicted"/>